<keyword evidence="4 6" id="KW-1133">Transmembrane helix</keyword>
<evidence type="ECO:0000313" key="9">
    <source>
        <dbReference type="Proteomes" id="UP000199120"/>
    </source>
</evidence>
<comment type="subcellular location">
    <subcellularLocation>
        <location evidence="1">Membrane</location>
        <topology evidence="1">Multi-pass membrane protein</topology>
    </subcellularLocation>
</comment>
<feature type="transmembrane region" description="Helical" evidence="6">
    <location>
        <begin position="72"/>
        <end position="90"/>
    </location>
</feature>
<protein>
    <submittedName>
        <fullName evidence="8">Putative flippase GtrA (Transmembrane translocase of bactoprenol-linked glucose)</fullName>
    </submittedName>
</protein>
<reference evidence="9" key="1">
    <citation type="submission" date="2016-10" db="EMBL/GenBank/DDBJ databases">
        <authorList>
            <person name="Varghese N."/>
            <person name="Submissions S."/>
        </authorList>
    </citation>
    <scope>NUCLEOTIDE SEQUENCE [LARGE SCALE GENOMIC DNA]</scope>
    <source>
        <strain evidence="9">LMG 26416</strain>
    </source>
</reference>
<dbReference type="GO" id="GO:0000271">
    <property type="term" value="P:polysaccharide biosynthetic process"/>
    <property type="evidence" value="ECO:0007669"/>
    <property type="project" value="InterPro"/>
</dbReference>
<comment type="similarity">
    <text evidence="2">Belongs to the GtrA family.</text>
</comment>
<keyword evidence="5 6" id="KW-0472">Membrane</keyword>
<gene>
    <name evidence="8" type="ORF">SAMN05192542_109109</name>
</gene>
<name>A0A1H7R4F1_9BURK</name>
<evidence type="ECO:0000256" key="5">
    <source>
        <dbReference type="ARBA" id="ARBA00023136"/>
    </source>
</evidence>
<feature type="domain" description="GtrA/DPMS transmembrane" evidence="7">
    <location>
        <begin position="7"/>
        <end position="125"/>
    </location>
</feature>
<dbReference type="AlphaFoldDB" id="A0A1H7R4F1"/>
<organism evidence="8 9">
    <name type="scientific">Paraburkholderia caballeronis</name>
    <dbReference type="NCBI Taxonomy" id="416943"/>
    <lineage>
        <taxon>Bacteria</taxon>
        <taxon>Pseudomonadati</taxon>
        <taxon>Pseudomonadota</taxon>
        <taxon>Betaproteobacteria</taxon>
        <taxon>Burkholderiales</taxon>
        <taxon>Burkholderiaceae</taxon>
        <taxon>Paraburkholderia</taxon>
    </lineage>
</organism>
<feature type="transmembrane region" description="Helical" evidence="6">
    <location>
        <begin position="5"/>
        <end position="27"/>
    </location>
</feature>
<evidence type="ECO:0000256" key="6">
    <source>
        <dbReference type="SAM" id="Phobius"/>
    </source>
</evidence>
<sequence>MNRQFFRFAIAGAAGFVVDTGILYLMLKLGLGPYAGRVVSFLCAVFATWQINRRYTFDRPTSRSIWREWNEYLAAMICGGACNYAAYVAAIKLLPAAPLTPLAAVAVGSIAGMFVNFLIARHWVFRH</sequence>
<accession>A0A1H7R4F1</accession>
<feature type="transmembrane region" description="Helical" evidence="6">
    <location>
        <begin position="102"/>
        <end position="124"/>
    </location>
</feature>
<evidence type="ECO:0000256" key="1">
    <source>
        <dbReference type="ARBA" id="ARBA00004141"/>
    </source>
</evidence>
<proteinExistence type="inferred from homology"/>
<evidence type="ECO:0000259" key="7">
    <source>
        <dbReference type="Pfam" id="PF04138"/>
    </source>
</evidence>
<feature type="transmembrane region" description="Helical" evidence="6">
    <location>
        <begin position="33"/>
        <end position="51"/>
    </location>
</feature>
<dbReference type="STRING" id="416943.SAMN05445871_2935"/>
<dbReference type="PANTHER" id="PTHR38459:SF1">
    <property type="entry name" value="PROPHAGE BACTOPRENOL-LINKED GLUCOSE TRANSLOCASE HOMOLOG"/>
    <property type="match status" value="1"/>
</dbReference>
<dbReference type="Pfam" id="PF04138">
    <property type="entry name" value="GtrA_DPMS_TM"/>
    <property type="match status" value="1"/>
</dbReference>
<dbReference type="PANTHER" id="PTHR38459">
    <property type="entry name" value="PROPHAGE BACTOPRENOL-LINKED GLUCOSE TRANSLOCASE HOMOLOG"/>
    <property type="match status" value="1"/>
</dbReference>
<dbReference type="InterPro" id="IPR051401">
    <property type="entry name" value="GtrA_CellWall_Glycosyl"/>
</dbReference>
<keyword evidence="3 6" id="KW-0812">Transmembrane</keyword>
<evidence type="ECO:0000313" key="8">
    <source>
        <dbReference type="EMBL" id="SEL55063.1"/>
    </source>
</evidence>
<dbReference type="Proteomes" id="UP000199120">
    <property type="component" value="Unassembled WGS sequence"/>
</dbReference>
<dbReference type="InterPro" id="IPR007267">
    <property type="entry name" value="GtrA_DPMS_TM"/>
</dbReference>
<dbReference type="EMBL" id="FOAJ01000009">
    <property type="protein sequence ID" value="SEL55063.1"/>
    <property type="molecule type" value="Genomic_DNA"/>
</dbReference>
<evidence type="ECO:0000256" key="4">
    <source>
        <dbReference type="ARBA" id="ARBA00022989"/>
    </source>
</evidence>
<dbReference type="RefSeq" id="WP_090545957.1">
    <property type="nucleotide sequence ID" value="NZ_FNSR01000001.1"/>
</dbReference>
<dbReference type="OrthoDB" id="7926501at2"/>
<dbReference type="GO" id="GO:0005886">
    <property type="term" value="C:plasma membrane"/>
    <property type="evidence" value="ECO:0007669"/>
    <property type="project" value="TreeGrafter"/>
</dbReference>
<evidence type="ECO:0000256" key="2">
    <source>
        <dbReference type="ARBA" id="ARBA00009399"/>
    </source>
</evidence>
<evidence type="ECO:0000256" key="3">
    <source>
        <dbReference type="ARBA" id="ARBA00022692"/>
    </source>
</evidence>
<keyword evidence="9" id="KW-1185">Reference proteome</keyword>